<reference evidence="1" key="1">
    <citation type="submission" date="2020-02" db="EMBL/GenBank/DDBJ databases">
        <authorList>
            <person name="Meier V. D."/>
        </authorList>
    </citation>
    <scope>NUCLEOTIDE SEQUENCE</scope>
    <source>
        <strain evidence="1">AVDCRST_MAG55</strain>
    </source>
</reference>
<organism evidence="1">
    <name type="scientific">uncultured Rubrobacteraceae bacterium</name>
    <dbReference type="NCBI Taxonomy" id="349277"/>
    <lineage>
        <taxon>Bacteria</taxon>
        <taxon>Bacillati</taxon>
        <taxon>Actinomycetota</taxon>
        <taxon>Rubrobacteria</taxon>
        <taxon>Rubrobacterales</taxon>
        <taxon>Rubrobacteraceae</taxon>
        <taxon>environmental samples</taxon>
    </lineage>
</organism>
<protein>
    <submittedName>
        <fullName evidence="1">Uncharacterized protein</fullName>
    </submittedName>
</protein>
<gene>
    <name evidence="1" type="ORF">AVDCRST_MAG55-1028</name>
</gene>
<feature type="non-terminal residue" evidence="1">
    <location>
        <position position="1"/>
    </location>
</feature>
<dbReference type="AlphaFoldDB" id="A0A6J4P4Y0"/>
<dbReference type="EMBL" id="CADCUZ010000039">
    <property type="protein sequence ID" value="CAA9406420.1"/>
    <property type="molecule type" value="Genomic_DNA"/>
</dbReference>
<proteinExistence type="predicted"/>
<accession>A0A6J4P4Y0</accession>
<name>A0A6J4P4Y0_9ACTN</name>
<feature type="non-terminal residue" evidence="1">
    <location>
        <position position="45"/>
    </location>
</feature>
<sequence length="45" mass="4466">ALSDLGRCLLVDATGDTPLRRCGSALLDGGDGRGGAGDFFVSGIL</sequence>
<evidence type="ECO:0000313" key="1">
    <source>
        <dbReference type="EMBL" id="CAA9406420.1"/>
    </source>
</evidence>